<keyword evidence="4 6" id="KW-0862">Zinc</keyword>
<reference evidence="9" key="1">
    <citation type="journal article" date="2017" name="Front. Plant Sci.">
        <title>Climate Clever Clovers: New Paradigm to Reduce the Environmental Footprint of Ruminants by Breeding Low Methanogenic Forages Utilizing Haplotype Variation.</title>
        <authorList>
            <person name="Kaur P."/>
            <person name="Appels R."/>
            <person name="Bayer P.E."/>
            <person name="Keeble-Gagnere G."/>
            <person name="Wang J."/>
            <person name="Hirakawa H."/>
            <person name="Shirasawa K."/>
            <person name="Vercoe P."/>
            <person name="Stefanova K."/>
            <person name="Durmic Z."/>
            <person name="Nichols P."/>
            <person name="Revell C."/>
            <person name="Isobe S.N."/>
            <person name="Edwards D."/>
            <person name="Erskine W."/>
        </authorList>
    </citation>
    <scope>NUCLEOTIDE SEQUENCE [LARGE SCALE GENOMIC DNA]</scope>
    <source>
        <strain evidence="9">cv. Daliak</strain>
    </source>
</reference>
<dbReference type="Proteomes" id="UP000242715">
    <property type="component" value="Unassembled WGS sequence"/>
</dbReference>
<name>A0A2Z6MIG3_TRISU</name>
<evidence type="ECO:0000256" key="3">
    <source>
        <dbReference type="ARBA" id="ARBA00022771"/>
    </source>
</evidence>
<dbReference type="Pfam" id="PF04434">
    <property type="entry name" value="SWIM"/>
    <property type="match status" value="1"/>
</dbReference>
<keyword evidence="2 6" id="KW-0479">Metal-binding</keyword>
<dbReference type="EMBL" id="DF973263">
    <property type="protein sequence ID" value="GAU23100.1"/>
    <property type="molecule type" value="Genomic_DNA"/>
</dbReference>
<dbReference type="InterPro" id="IPR004330">
    <property type="entry name" value="FAR1_DNA_bnd_dom"/>
</dbReference>
<keyword evidence="3 5" id="KW-0863">Zinc-finger</keyword>
<dbReference type="InterPro" id="IPR031052">
    <property type="entry name" value="FHY3/FAR1"/>
</dbReference>
<sequence length="385" mass="44596">MEFESEVAAYDFYNEYNKKMGFGIRREYGNKSKIDGILTSRRFTCFKEGKRGVDKRDYFTKDPRAETRTGCQARMVISLDRKIGKYKVVDFVAEHNHILQPNEVLDSRLLLEACIDLHEEENEFLSAWEDLLVEHNVPNDSWLHTIFRVKEKWTWAYVRKTFTAGTCIKVLEEGVYIVTNYDNGKERKVTGNLLDQKVSCDCRKFETHGILCSHAIKVLDAMNIKLIPEHYILKRWTRDARLGSNMDWKGQHIDLDIKAHFMKRYNELCPRMVKLINRASETHETYTFMSKVYEESGKIVENMLAKKSTDVESIGIPHVSISISTGEIDNNVDTIDVGGPRGIKKKDRLSTIGIRLQFNLSISTSSNWDCISTWDCKSTWNCKST</sequence>
<evidence type="ECO:0000256" key="2">
    <source>
        <dbReference type="ARBA" id="ARBA00022723"/>
    </source>
</evidence>
<organism evidence="8 9">
    <name type="scientific">Trifolium subterraneum</name>
    <name type="common">Subterranean clover</name>
    <dbReference type="NCBI Taxonomy" id="3900"/>
    <lineage>
        <taxon>Eukaryota</taxon>
        <taxon>Viridiplantae</taxon>
        <taxon>Streptophyta</taxon>
        <taxon>Embryophyta</taxon>
        <taxon>Tracheophyta</taxon>
        <taxon>Spermatophyta</taxon>
        <taxon>Magnoliopsida</taxon>
        <taxon>eudicotyledons</taxon>
        <taxon>Gunneridae</taxon>
        <taxon>Pentapetalae</taxon>
        <taxon>rosids</taxon>
        <taxon>fabids</taxon>
        <taxon>Fabales</taxon>
        <taxon>Fabaceae</taxon>
        <taxon>Papilionoideae</taxon>
        <taxon>50 kb inversion clade</taxon>
        <taxon>NPAAA clade</taxon>
        <taxon>Hologalegina</taxon>
        <taxon>IRL clade</taxon>
        <taxon>Trifolieae</taxon>
        <taxon>Trifolium</taxon>
    </lineage>
</organism>
<feature type="domain" description="SWIM-type" evidence="7">
    <location>
        <begin position="176"/>
        <end position="223"/>
    </location>
</feature>
<evidence type="ECO:0000259" key="7">
    <source>
        <dbReference type="PROSITE" id="PS50966"/>
    </source>
</evidence>
<dbReference type="OrthoDB" id="2402896at2759"/>
<evidence type="ECO:0000256" key="5">
    <source>
        <dbReference type="PROSITE-ProRule" id="PRU00325"/>
    </source>
</evidence>
<dbReference type="Pfam" id="PF03101">
    <property type="entry name" value="FAR1"/>
    <property type="match status" value="1"/>
</dbReference>
<dbReference type="SMART" id="SM00575">
    <property type="entry name" value="ZnF_PMZ"/>
    <property type="match status" value="1"/>
</dbReference>
<comment type="similarity">
    <text evidence="1 6">Belongs to the FHY3/FAR1 family.</text>
</comment>
<dbReference type="InterPro" id="IPR006564">
    <property type="entry name" value="Znf_PMZ"/>
</dbReference>
<keyword evidence="9" id="KW-1185">Reference proteome</keyword>
<protein>
    <recommendedName>
        <fullName evidence="6">Protein FAR1-RELATED SEQUENCE</fullName>
    </recommendedName>
</protein>
<gene>
    <name evidence="8" type="ORF">TSUD_184010</name>
</gene>
<evidence type="ECO:0000256" key="1">
    <source>
        <dbReference type="ARBA" id="ARBA00005889"/>
    </source>
</evidence>
<evidence type="ECO:0000256" key="6">
    <source>
        <dbReference type="RuleBase" id="RU367018"/>
    </source>
</evidence>
<comment type="subcellular location">
    <subcellularLocation>
        <location evidence="6">Nucleus</location>
    </subcellularLocation>
</comment>
<proteinExistence type="inferred from homology"/>
<dbReference type="InterPro" id="IPR007527">
    <property type="entry name" value="Znf_SWIM"/>
</dbReference>
<evidence type="ECO:0000256" key="4">
    <source>
        <dbReference type="ARBA" id="ARBA00022833"/>
    </source>
</evidence>
<dbReference type="GO" id="GO:0005634">
    <property type="term" value="C:nucleus"/>
    <property type="evidence" value="ECO:0007669"/>
    <property type="project" value="UniProtKB-SubCell"/>
</dbReference>
<dbReference type="PANTHER" id="PTHR31669">
    <property type="entry name" value="PROTEIN FAR1-RELATED SEQUENCE 10-RELATED"/>
    <property type="match status" value="1"/>
</dbReference>
<evidence type="ECO:0000313" key="8">
    <source>
        <dbReference type="EMBL" id="GAU23100.1"/>
    </source>
</evidence>
<dbReference type="GO" id="GO:0006355">
    <property type="term" value="P:regulation of DNA-templated transcription"/>
    <property type="evidence" value="ECO:0007669"/>
    <property type="project" value="UniProtKB-UniRule"/>
</dbReference>
<accession>A0A2Z6MIG3</accession>
<dbReference type="PANTHER" id="PTHR31669:SF281">
    <property type="entry name" value="PROTEIN FAR1-RELATED SEQUENCE"/>
    <property type="match status" value="1"/>
</dbReference>
<evidence type="ECO:0000313" key="9">
    <source>
        <dbReference type="Proteomes" id="UP000242715"/>
    </source>
</evidence>
<comment type="function">
    <text evidence="6">Putative transcription activator involved in regulating light control of development.</text>
</comment>
<dbReference type="AlphaFoldDB" id="A0A2Z6MIG3"/>
<dbReference type="GO" id="GO:0008270">
    <property type="term" value="F:zinc ion binding"/>
    <property type="evidence" value="ECO:0007669"/>
    <property type="project" value="UniProtKB-UniRule"/>
</dbReference>
<dbReference type="PROSITE" id="PS50966">
    <property type="entry name" value="ZF_SWIM"/>
    <property type="match status" value="1"/>
</dbReference>
<keyword evidence="6" id="KW-0539">Nucleus</keyword>